<dbReference type="AlphaFoldDB" id="A0A0E9UZE2"/>
<accession>A0A0E9UZE2</accession>
<proteinExistence type="predicted"/>
<sequence>MFYVTGEHILGNLLRSFGLHVECTQQLVCVAKN</sequence>
<name>A0A0E9UZE2_ANGAN</name>
<reference evidence="1" key="1">
    <citation type="submission" date="2014-11" db="EMBL/GenBank/DDBJ databases">
        <authorList>
            <person name="Amaro Gonzalez C."/>
        </authorList>
    </citation>
    <scope>NUCLEOTIDE SEQUENCE</scope>
</reference>
<reference evidence="1" key="2">
    <citation type="journal article" date="2015" name="Fish Shellfish Immunol.">
        <title>Early steps in the European eel (Anguilla anguilla)-Vibrio vulnificus interaction in the gills: Role of the RtxA13 toxin.</title>
        <authorList>
            <person name="Callol A."/>
            <person name="Pajuelo D."/>
            <person name="Ebbesson L."/>
            <person name="Teles M."/>
            <person name="MacKenzie S."/>
            <person name="Amaro C."/>
        </authorList>
    </citation>
    <scope>NUCLEOTIDE SEQUENCE</scope>
</reference>
<evidence type="ECO:0000313" key="1">
    <source>
        <dbReference type="EMBL" id="JAH70565.1"/>
    </source>
</evidence>
<dbReference type="EMBL" id="GBXM01038012">
    <property type="protein sequence ID" value="JAH70565.1"/>
    <property type="molecule type" value="Transcribed_RNA"/>
</dbReference>
<organism evidence="1">
    <name type="scientific">Anguilla anguilla</name>
    <name type="common">European freshwater eel</name>
    <name type="synonym">Muraena anguilla</name>
    <dbReference type="NCBI Taxonomy" id="7936"/>
    <lineage>
        <taxon>Eukaryota</taxon>
        <taxon>Metazoa</taxon>
        <taxon>Chordata</taxon>
        <taxon>Craniata</taxon>
        <taxon>Vertebrata</taxon>
        <taxon>Euteleostomi</taxon>
        <taxon>Actinopterygii</taxon>
        <taxon>Neopterygii</taxon>
        <taxon>Teleostei</taxon>
        <taxon>Anguilliformes</taxon>
        <taxon>Anguillidae</taxon>
        <taxon>Anguilla</taxon>
    </lineage>
</organism>
<protein>
    <submittedName>
        <fullName evidence="1">Uncharacterized protein</fullName>
    </submittedName>
</protein>